<evidence type="ECO:0000313" key="1">
    <source>
        <dbReference type="EMBL" id="MBX72863.1"/>
    </source>
</evidence>
<reference evidence="1" key="1">
    <citation type="submission" date="2018-02" db="EMBL/GenBank/DDBJ databases">
        <title>Rhizophora mucronata_Transcriptome.</title>
        <authorList>
            <person name="Meera S.P."/>
            <person name="Sreeshan A."/>
            <person name="Augustine A."/>
        </authorList>
    </citation>
    <scope>NUCLEOTIDE SEQUENCE</scope>
    <source>
        <tissue evidence="1">Leaf</tissue>
    </source>
</reference>
<accession>A0A2P2R0W1</accession>
<protein>
    <submittedName>
        <fullName evidence="1">Uncharacterized protein</fullName>
    </submittedName>
</protein>
<organism evidence="1">
    <name type="scientific">Rhizophora mucronata</name>
    <name type="common">Asiatic mangrove</name>
    <dbReference type="NCBI Taxonomy" id="61149"/>
    <lineage>
        <taxon>Eukaryota</taxon>
        <taxon>Viridiplantae</taxon>
        <taxon>Streptophyta</taxon>
        <taxon>Embryophyta</taxon>
        <taxon>Tracheophyta</taxon>
        <taxon>Spermatophyta</taxon>
        <taxon>Magnoliopsida</taxon>
        <taxon>eudicotyledons</taxon>
        <taxon>Gunneridae</taxon>
        <taxon>Pentapetalae</taxon>
        <taxon>rosids</taxon>
        <taxon>fabids</taxon>
        <taxon>Malpighiales</taxon>
        <taxon>Rhizophoraceae</taxon>
        <taxon>Rhizophora</taxon>
    </lineage>
</organism>
<dbReference type="EMBL" id="GGEC01092379">
    <property type="protein sequence ID" value="MBX72863.1"/>
    <property type="molecule type" value="Transcribed_RNA"/>
</dbReference>
<dbReference type="AlphaFoldDB" id="A0A2P2R0W1"/>
<sequence length="23" mass="2824">MTECEHSFIPLQRSFTYQIQVCY</sequence>
<proteinExistence type="predicted"/>
<name>A0A2P2R0W1_RHIMU</name>